<sequence length="377" mass="42189">MDLSHISNHKKFRLKAVFALFLAFLSFKTFAFQEQDTISEAQDTVQNVAAVAGHEAHEAAEEKFDPTVTILEHISDAHSWHLWGHTSLPLPVILYTDKGFEVFSSSNLMDEHHHAVAYQGKYYTYLNQNEHIKVIGEDGQVDEAASAKVLDFSITKNVAGMLIAVLLILVVFLSVAGSYKKRVGKAPKGLQSWLEPIILFVRDDIARPNIGYKYEKFMPLLLTIFFFIWFNNLLGLIPIFPGSANVTGNIAVTLVLAGIVLVVVNINGNKYYWSHIFKPDVPFWLLPIMWAVEIIGIFSKPFALMVRLFANITAGHIIILSLVSLIFIFKTVAIAPVSVAFVLFMSVLELLVAFLQAFIFTMLAALFIGTAVEEHHH</sequence>
<evidence type="ECO:0000256" key="1">
    <source>
        <dbReference type="ARBA" id="ARBA00004141"/>
    </source>
</evidence>
<dbReference type="PRINTS" id="PR00123">
    <property type="entry name" value="ATPASEA"/>
</dbReference>
<evidence type="ECO:0000256" key="6">
    <source>
        <dbReference type="ARBA" id="ARBA00022781"/>
    </source>
</evidence>
<feature type="transmembrane region" description="Helical" evidence="11">
    <location>
        <begin position="217"/>
        <end position="240"/>
    </location>
</feature>
<evidence type="ECO:0000256" key="5">
    <source>
        <dbReference type="ARBA" id="ARBA00022692"/>
    </source>
</evidence>
<comment type="subcellular location">
    <subcellularLocation>
        <location evidence="11 12">Cell membrane</location>
        <topology evidence="11 12">Multi-pass membrane protein</topology>
    </subcellularLocation>
    <subcellularLocation>
        <location evidence="1">Membrane</location>
        <topology evidence="1">Multi-pass membrane protein</topology>
    </subcellularLocation>
</comment>
<evidence type="ECO:0000256" key="8">
    <source>
        <dbReference type="ARBA" id="ARBA00023065"/>
    </source>
</evidence>
<keyword evidence="10 11" id="KW-0066">ATP synthesis</keyword>
<gene>
    <name evidence="11 14" type="primary">atpB</name>
    <name evidence="14" type="ORF">ACFSAH_17595</name>
</gene>
<evidence type="ECO:0000256" key="3">
    <source>
        <dbReference type="ARBA" id="ARBA00022448"/>
    </source>
</evidence>
<dbReference type="Proteomes" id="UP001597118">
    <property type="component" value="Unassembled WGS sequence"/>
</dbReference>
<keyword evidence="8 11" id="KW-0406">Ion transport</keyword>
<dbReference type="PANTHER" id="PTHR11410:SF0">
    <property type="entry name" value="ATP SYNTHASE SUBUNIT A"/>
    <property type="match status" value="1"/>
</dbReference>
<keyword evidence="7 11" id="KW-1133">Transmembrane helix</keyword>
<feature type="transmembrane region" description="Helical" evidence="11">
    <location>
        <begin position="281"/>
        <end position="302"/>
    </location>
</feature>
<dbReference type="NCBIfam" id="TIGR01131">
    <property type="entry name" value="ATP_synt_6_or_A"/>
    <property type="match status" value="1"/>
</dbReference>
<feature type="transmembrane region" description="Helical" evidence="11">
    <location>
        <begin position="308"/>
        <end position="329"/>
    </location>
</feature>
<evidence type="ECO:0000256" key="4">
    <source>
        <dbReference type="ARBA" id="ARBA00022547"/>
    </source>
</evidence>
<organism evidence="14 15">
    <name type="scientific">Pseudopedobacter beijingensis</name>
    <dbReference type="NCBI Taxonomy" id="1207056"/>
    <lineage>
        <taxon>Bacteria</taxon>
        <taxon>Pseudomonadati</taxon>
        <taxon>Bacteroidota</taxon>
        <taxon>Sphingobacteriia</taxon>
        <taxon>Sphingobacteriales</taxon>
        <taxon>Sphingobacteriaceae</taxon>
        <taxon>Pseudopedobacter</taxon>
    </lineage>
</organism>
<dbReference type="InterPro" id="IPR045083">
    <property type="entry name" value="ATP_synth_F0_asu_bact/mt"/>
</dbReference>
<feature type="chain" id="PRO_5045811732" description="ATP synthase subunit a" evidence="13">
    <location>
        <begin position="32"/>
        <end position="377"/>
    </location>
</feature>
<evidence type="ECO:0000256" key="7">
    <source>
        <dbReference type="ARBA" id="ARBA00022989"/>
    </source>
</evidence>
<dbReference type="SUPFAM" id="SSF81336">
    <property type="entry name" value="F1F0 ATP synthase subunit A"/>
    <property type="match status" value="1"/>
</dbReference>
<evidence type="ECO:0000256" key="11">
    <source>
        <dbReference type="HAMAP-Rule" id="MF_01393"/>
    </source>
</evidence>
<keyword evidence="9 11" id="KW-0472">Membrane</keyword>
<dbReference type="InterPro" id="IPR035908">
    <property type="entry name" value="F0_ATP_A_sf"/>
</dbReference>
<reference evidence="15" key="1">
    <citation type="journal article" date="2019" name="Int. J. Syst. Evol. Microbiol.">
        <title>The Global Catalogue of Microorganisms (GCM) 10K type strain sequencing project: providing services to taxonomists for standard genome sequencing and annotation.</title>
        <authorList>
            <consortium name="The Broad Institute Genomics Platform"/>
            <consortium name="The Broad Institute Genome Sequencing Center for Infectious Disease"/>
            <person name="Wu L."/>
            <person name="Ma J."/>
        </authorList>
    </citation>
    <scope>NUCLEOTIDE SEQUENCE [LARGE SCALE GENOMIC DNA]</scope>
    <source>
        <strain evidence="15">CCUG 53762</strain>
    </source>
</reference>
<keyword evidence="4 11" id="KW-0138">CF(0)</keyword>
<accession>A0ABW4IGY8</accession>
<dbReference type="RefSeq" id="WP_379664059.1">
    <property type="nucleotide sequence ID" value="NZ_JBHUDG010000049.1"/>
</dbReference>
<dbReference type="Pfam" id="PF00119">
    <property type="entry name" value="ATP-synt_A"/>
    <property type="match status" value="1"/>
</dbReference>
<keyword evidence="5 11" id="KW-0812">Transmembrane</keyword>
<proteinExistence type="inferred from homology"/>
<keyword evidence="3 11" id="KW-0813">Transport</keyword>
<evidence type="ECO:0000256" key="9">
    <source>
        <dbReference type="ARBA" id="ARBA00023136"/>
    </source>
</evidence>
<evidence type="ECO:0000256" key="2">
    <source>
        <dbReference type="ARBA" id="ARBA00006810"/>
    </source>
</evidence>
<dbReference type="PANTHER" id="PTHR11410">
    <property type="entry name" value="ATP SYNTHASE SUBUNIT A"/>
    <property type="match status" value="1"/>
</dbReference>
<feature type="transmembrane region" description="Helical" evidence="11">
    <location>
        <begin position="246"/>
        <end position="269"/>
    </location>
</feature>
<keyword evidence="13" id="KW-0732">Signal</keyword>
<comment type="function">
    <text evidence="11 12">Key component of the proton channel; it plays a direct role in the translocation of protons across the membrane.</text>
</comment>
<keyword evidence="15" id="KW-1185">Reference proteome</keyword>
<keyword evidence="11" id="KW-1003">Cell membrane</keyword>
<dbReference type="EMBL" id="JBHUDG010000049">
    <property type="protein sequence ID" value="MFD1631692.1"/>
    <property type="molecule type" value="Genomic_DNA"/>
</dbReference>
<comment type="similarity">
    <text evidence="2 11 12">Belongs to the ATPase A chain family.</text>
</comment>
<feature type="transmembrane region" description="Helical" evidence="11">
    <location>
        <begin position="158"/>
        <end position="179"/>
    </location>
</feature>
<evidence type="ECO:0000313" key="14">
    <source>
        <dbReference type="EMBL" id="MFD1631692.1"/>
    </source>
</evidence>
<keyword evidence="6 11" id="KW-0375">Hydrogen ion transport</keyword>
<dbReference type="InterPro" id="IPR000568">
    <property type="entry name" value="ATP_synth_F0_asu"/>
</dbReference>
<feature type="signal peptide" evidence="13">
    <location>
        <begin position="1"/>
        <end position="31"/>
    </location>
</feature>
<dbReference type="Gene3D" id="1.20.120.220">
    <property type="entry name" value="ATP synthase, F0 complex, subunit A"/>
    <property type="match status" value="1"/>
</dbReference>
<evidence type="ECO:0000313" key="15">
    <source>
        <dbReference type="Proteomes" id="UP001597118"/>
    </source>
</evidence>
<feature type="transmembrane region" description="Helical" evidence="11">
    <location>
        <begin position="341"/>
        <end position="368"/>
    </location>
</feature>
<protein>
    <recommendedName>
        <fullName evidence="11 12">ATP synthase subunit a</fullName>
    </recommendedName>
    <alternativeName>
        <fullName evidence="11">ATP synthase F0 sector subunit a</fullName>
    </alternativeName>
    <alternativeName>
        <fullName evidence="11">F-ATPase subunit 6</fullName>
    </alternativeName>
</protein>
<evidence type="ECO:0000256" key="13">
    <source>
        <dbReference type="SAM" id="SignalP"/>
    </source>
</evidence>
<dbReference type="HAMAP" id="MF_01393">
    <property type="entry name" value="ATP_synth_a_bact"/>
    <property type="match status" value="1"/>
</dbReference>
<evidence type="ECO:0000256" key="10">
    <source>
        <dbReference type="ARBA" id="ARBA00023310"/>
    </source>
</evidence>
<dbReference type="CDD" id="cd00310">
    <property type="entry name" value="ATP-synt_Fo_a_6"/>
    <property type="match status" value="1"/>
</dbReference>
<comment type="caution">
    <text evidence="14">The sequence shown here is derived from an EMBL/GenBank/DDBJ whole genome shotgun (WGS) entry which is preliminary data.</text>
</comment>
<evidence type="ECO:0000256" key="12">
    <source>
        <dbReference type="RuleBase" id="RU000483"/>
    </source>
</evidence>
<name>A0ABW4IGY8_9SPHI</name>